<feature type="chain" id="PRO_5010699556" description="DUF4431 domain-containing protein" evidence="1">
    <location>
        <begin position="18"/>
        <end position="109"/>
    </location>
</feature>
<protein>
    <recommendedName>
        <fullName evidence="4">DUF4431 domain-containing protein</fullName>
    </recommendedName>
</protein>
<evidence type="ECO:0000313" key="2">
    <source>
        <dbReference type="EMBL" id="OQM43430.1"/>
    </source>
</evidence>
<gene>
    <name evidence="2" type="ORF">BZK42_00570</name>
</gene>
<evidence type="ECO:0000256" key="1">
    <source>
        <dbReference type="SAM" id="SignalP"/>
    </source>
</evidence>
<name>A0A1V8P432_CITBR</name>
<dbReference type="Proteomes" id="UP000192573">
    <property type="component" value="Unassembled WGS sequence"/>
</dbReference>
<keyword evidence="1" id="KW-0732">Signal</keyword>
<dbReference type="EMBL" id="NAEW01000001">
    <property type="protein sequence ID" value="OQM43430.1"/>
    <property type="molecule type" value="Genomic_DNA"/>
</dbReference>
<evidence type="ECO:0000313" key="3">
    <source>
        <dbReference type="Proteomes" id="UP000192573"/>
    </source>
</evidence>
<dbReference type="RefSeq" id="WP_080858541.1">
    <property type="nucleotide sequence ID" value="NZ_CP077405.1"/>
</dbReference>
<reference evidence="2 3" key="1">
    <citation type="submission" date="2017-03" db="EMBL/GenBank/DDBJ databases">
        <authorList>
            <person name="Afonso C.L."/>
            <person name="Miller P.J."/>
            <person name="Scott M.A."/>
            <person name="Spackman E."/>
            <person name="Goraichik I."/>
            <person name="Dimitrov K.M."/>
            <person name="Suarez D.L."/>
            <person name="Swayne D.E."/>
        </authorList>
    </citation>
    <scope>NUCLEOTIDE SEQUENCE [LARGE SCALE GENOMIC DNA]</scope>
    <source>
        <strain evidence="2 3">ATCC 51113</strain>
    </source>
</reference>
<dbReference type="AlphaFoldDB" id="A0A1V8P432"/>
<accession>A0A1V8P432</accession>
<sequence length="109" mass="12550">MKKIIYLLLLASFHTFAMGENIYDYKNLIGYTVIAVSKIDGNFDGCDYRKPIVLENDMVLRCSSLDFGYAYYPMVVVLSKDMGKGYSIKTIIDNKVYDMEPILKSNKRH</sequence>
<evidence type="ECO:0008006" key="4">
    <source>
        <dbReference type="Google" id="ProtNLM"/>
    </source>
</evidence>
<comment type="caution">
    <text evidence="2">The sequence shown here is derived from an EMBL/GenBank/DDBJ whole genome shotgun (WGS) entry which is preliminary data.</text>
</comment>
<proteinExistence type="predicted"/>
<feature type="signal peptide" evidence="1">
    <location>
        <begin position="1"/>
        <end position="17"/>
    </location>
</feature>
<organism evidence="2 3">
    <name type="scientific">Citrobacter braakii</name>
    <dbReference type="NCBI Taxonomy" id="57706"/>
    <lineage>
        <taxon>Bacteria</taxon>
        <taxon>Pseudomonadati</taxon>
        <taxon>Pseudomonadota</taxon>
        <taxon>Gammaproteobacteria</taxon>
        <taxon>Enterobacterales</taxon>
        <taxon>Enterobacteriaceae</taxon>
        <taxon>Citrobacter</taxon>
        <taxon>Citrobacter freundii complex</taxon>
    </lineage>
</organism>